<feature type="transmembrane region" description="Helical" evidence="7">
    <location>
        <begin position="76"/>
        <end position="95"/>
    </location>
</feature>
<reference evidence="9 10" key="1">
    <citation type="submission" date="2020-05" db="EMBL/GenBank/DDBJ databases">
        <title>Genomic Encyclopedia of Type Strains, Phase IV (KMG-V): Genome sequencing to study the core and pangenomes of soil and plant-associated prokaryotes.</title>
        <authorList>
            <person name="Whitman W."/>
        </authorList>
    </citation>
    <scope>NUCLEOTIDE SEQUENCE [LARGE SCALE GENOMIC DNA]</scope>
    <source>
        <strain evidence="9 10">9A</strain>
    </source>
</reference>
<comment type="subcellular location">
    <subcellularLocation>
        <location evidence="1">Cell membrane</location>
        <topology evidence="1">Multi-pass membrane protein</topology>
    </subcellularLocation>
</comment>
<evidence type="ECO:0000256" key="7">
    <source>
        <dbReference type="SAM" id="Phobius"/>
    </source>
</evidence>
<dbReference type="PANTHER" id="PTHR34582">
    <property type="entry name" value="UPF0702 TRANSMEMBRANE PROTEIN YCAP"/>
    <property type="match status" value="1"/>
</dbReference>
<evidence type="ECO:0000256" key="4">
    <source>
        <dbReference type="ARBA" id="ARBA00022692"/>
    </source>
</evidence>
<keyword evidence="3" id="KW-1003">Cell membrane</keyword>
<keyword evidence="5 7" id="KW-1133">Transmembrane helix</keyword>
<evidence type="ECO:0000313" key="10">
    <source>
        <dbReference type="Proteomes" id="UP000779507"/>
    </source>
</evidence>
<dbReference type="PANTHER" id="PTHR34582:SF6">
    <property type="entry name" value="UPF0702 TRANSMEMBRANE PROTEIN YCAP"/>
    <property type="match status" value="1"/>
</dbReference>
<protein>
    <submittedName>
        <fullName evidence="9">Uncharacterized membrane protein YcaP (DUF421 family)</fullName>
    </submittedName>
</protein>
<feature type="transmembrane region" description="Helical" evidence="7">
    <location>
        <begin position="27"/>
        <end position="45"/>
    </location>
</feature>
<keyword evidence="4 7" id="KW-0812">Transmembrane</keyword>
<dbReference type="InterPro" id="IPR023090">
    <property type="entry name" value="UPF0702_alpha/beta_dom_sf"/>
</dbReference>
<dbReference type="InterPro" id="IPR007353">
    <property type="entry name" value="DUF421"/>
</dbReference>
<feature type="domain" description="YetF C-terminal" evidence="8">
    <location>
        <begin position="102"/>
        <end position="172"/>
    </location>
</feature>
<gene>
    <name evidence="9" type="ORF">HNP98_002505</name>
</gene>
<evidence type="ECO:0000256" key="1">
    <source>
        <dbReference type="ARBA" id="ARBA00004651"/>
    </source>
</evidence>
<evidence type="ECO:0000256" key="3">
    <source>
        <dbReference type="ARBA" id="ARBA00022475"/>
    </source>
</evidence>
<dbReference type="RefSeq" id="WP_173810383.1">
    <property type="nucleotide sequence ID" value="NZ_JABSNP010000010.1"/>
</dbReference>
<feature type="transmembrane region" description="Helical" evidence="7">
    <location>
        <begin position="52"/>
        <end position="70"/>
    </location>
</feature>
<evidence type="ECO:0000256" key="5">
    <source>
        <dbReference type="ARBA" id="ARBA00022989"/>
    </source>
</evidence>
<keyword evidence="10" id="KW-1185">Reference proteome</keyword>
<proteinExistence type="inferred from homology"/>
<evidence type="ECO:0000259" key="8">
    <source>
        <dbReference type="Pfam" id="PF04239"/>
    </source>
</evidence>
<evidence type="ECO:0000313" key="9">
    <source>
        <dbReference type="EMBL" id="NRT19673.1"/>
    </source>
</evidence>
<evidence type="ECO:0000256" key="6">
    <source>
        <dbReference type="ARBA" id="ARBA00023136"/>
    </source>
</evidence>
<dbReference type="EMBL" id="JABSNP010000010">
    <property type="protein sequence ID" value="NRT19673.1"/>
    <property type="molecule type" value="Genomic_DNA"/>
</dbReference>
<accession>A0ABX2FR61</accession>
<comment type="similarity">
    <text evidence="2">Belongs to the UPF0702 family.</text>
</comment>
<comment type="caution">
    <text evidence="9">The sequence shown here is derived from an EMBL/GenBank/DDBJ whole genome shotgun (WGS) entry which is preliminary data.</text>
</comment>
<evidence type="ECO:0000256" key="2">
    <source>
        <dbReference type="ARBA" id="ARBA00006448"/>
    </source>
</evidence>
<name>A0ABX2FR61_9BACT</name>
<keyword evidence="6 7" id="KW-0472">Membrane</keyword>
<dbReference type="Proteomes" id="UP000779507">
    <property type="component" value="Unassembled WGS sequence"/>
</dbReference>
<dbReference type="Gene3D" id="3.30.240.20">
    <property type="entry name" value="bsu07140 like domains"/>
    <property type="match status" value="1"/>
</dbReference>
<organism evidence="9 10">
    <name type="scientific">Hymenobacter caeli</name>
    <dbReference type="NCBI Taxonomy" id="2735894"/>
    <lineage>
        <taxon>Bacteria</taxon>
        <taxon>Pseudomonadati</taxon>
        <taxon>Bacteroidota</taxon>
        <taxon>Cytophagia</taxon>
        <taxon>Cytophagales</taxon>
        <taxon>Hymenobacteraceae</taxon>
        <taxon>Hymenobacter</taxon>
    </lineage>
</organism>
<sequence>MKKEDIIFSDWHRWLFGTAPPAFTGEVAVRALLIFVVMLVIVRLLGRRMKAVTSVSELAVILTLGAIIAGPMQIPAAGLLPSVVVLVALLGMHRISNRLAFKYRRVELVQQGDAALLVRDGCLDLPAMQRQALSQEQLFGQLRNESIAQLGELRRVYFESNGRLSIYKLAEARPGLSVLPSADAPPAATDGLAPGQQACATCGHVPVLTDHAGTRCLRCGDENWVPAVLKKTAPK</sequence>
<dbReference type="Pfam" id="PF04239">
    <property type="entry name" value="DUF421"/>
    <property type="match status" value="1"/>
</dbReference>